<accession>A0A7J4TJA7</accession>
<evidence type="ECO:0000313" key="10">
    <source>
        <dbReference type="Proteomes" id="UP000586031"/>
    </source>
</evidence>
<evidence type="ECO:0000256" key="2">
    <source>
        <dbReference type="ARBA" id="ARBA00022448"/>
    </source>
</evidence>
<organism evidence="9 10">
    <name type="scientific">Methanobacterium subterraneum</name>
    <dbReference type="NCBI Taxonomy" id="59277"/>
    <lineage>
        <taxon>Archaea</taxon>
        <taxon>Methanobacteriati</taxon>
        <taxon>Methanobacteriota</taxon>
        <taxon>Methanomada group</taxon>
        <taxon>Methanobacteria</taxon>
        <taxon>Methanobacteriales</taxon>
        <taxon>Methanobacteriaceae</taxon>
        <taxon>Methanobacterium</taxon>
    </lineage>
</organism>
<dbReference type="InterPro" id="IPR003593">
    <property type="entry name" value="AAA+_ATPase"/>
</dbReference>
<dbReference type="PROSITE" id="PS50893">
    <property type="entry name" value="ABC_TRANSPORTER_2"/>
    <property type="match status" value="1"/>
</dbReference>
<dbReference type="SUPFAM" id="SSF52540">
    <property type="entry name" value="P-loop containing nucleoside triphosphate hydrolases"/>
    <property type="match status" value="1"/>
</dbReference>
<evidence type="ECO:0000256" key="3">
    <source>
        <dbReference type="ARBA" id="ARBA00022692"/>
    </source>
</evidence>
<keyword evidence="4" id="KW-0547">Nucleotide-binding</keyword>
<dbReference type="Gene3D" id="3.40.50.300">
    <property type="entry name" value="P-loop containing nucleotide triphosphate hydrolases"/>
    <property type="match status" value="1"/>
</dbReference>
<evidence type="ECO:0000256" key="1">
    <source>
        <dbReference type="ARBA" id="ARBA00004141"/>
    </source>
</evidence>
<feature type="domain" description="ABC transporter" evidence="8">
    <location>
        <begin position="7"/>
        <end position="235"/>
    </location>
</feature>
<comment type="caution">
    <text evidence="9">The sequence shown here is derived from an EMBL/GenBank/DDBJ whole genome shotgun (WGS) entry which is preliminary data.</text>
</comment>
<keyword evidence="7" id="KW-0472">Membrane</keyword>
<sequence>MADNIIIEVREVTRDFGEFRAVENLNLKIKKGEVFGFLGPNGAGKTTSINMMVGLLRPSRGQIFIGGESVEKIEKGTIGICPQELVLWDFLTCKESLMLMGDMYQVPREELKMRVQKLLDDLFLQDKANTVVTQLSGGMKRRLNLAMAVVHQPDIVVLDEPSEGLDPQSRRVLWNYIRSMRDDEGKTVILTTHLMDEADRLSDRIAIIDHGKLLRLDTPTNLKKEIGEGDVVEMKLSEPALNQEVISVLEDMPDVHSVVEIDDGLNVRALDAVTKLPQIIELVETMGGHVLDLSIRQNTLEDVFIDLTGTGLRE</sequence>
<dbReference type="EMBL" id="DUHE01000185">
    <property type="protein sequence ID" value="HII84515.1"/>
    <property type="molecule type" value="Genomic_DNA"/>
</dbReference>
<dbReference type="Pfam" id="PF13732">
    <property type="entry name" value="DrrA1-3_C"/>
    <property type="match status" value="1"/>
</dbReference>
<keyword evidence="3" id="KW-0812">Transmembrane</keyword>
<gene>
    <name evidence="9" type="ORF">HA271_06700</name>
</gene>
<dbReference type="AlphaFoldDB" id="A0A7J4TJA7"/>
<dbReference type="SMART" id="SM00382">
    <property type="entry name" value="AAA"/>
    <property type="match status" value="1"/>
</dbReference>
<keyword evidence="6" id="KW-1133">Transmembrane helix</keyword>
<dbReference type="Pfam" id="PF00005">
    <property type="entry name" value="ABC_tran"/>
    <property type="match status" value="1"/>
</dbReference>
<name>A0A7J4TJA7_9EURY</name>
<reference evidence="10" key="1">
    <citation type="journal article" date="2020" name="bioRxiv">
        <title>A rank-normalized archaeal taxonomy based on genome phylogeny resolves widespread incomplete and uneven classifications.</title>
        <authorList>
            <person name="Rinke C."/>
            <person name="Chuvochina M."/>
            <person name="Mussig A.J."/>
            <person name="Chaumeil P.-A."/>
            <person name="Waite D.W."/>
            <person name="Whitman W.B."/>
            <person name="Parks D.H."/>
            <person name="Hugenholtz P."/>
        </authorList>
    </citation>
    <scope>NUCLEOTIDE SEQUENCE [LARGE SCALE GENOMIC DNA]</scope>
</reference>
<dbReference type="Proteomes" id="UP000586031">
    <property type="component" value="Unassembled WGS sequence"/>
</dbReference>
<dbReference type="InterPro" id="IPR025302">
    <property type="entry name" value="DrrA1/2-like_C"/>
</dbReference>
<dbReference type="GO" id="GO:0005524">
    <property type="term" value="F:ATP binding"/>
    <property type="evidence" value="ECO:0007669"/>
    <property type="project" value="UniProtKB-KW"/>
</dbReference>
<evidence type="ECO:0000259" key="8">
    <source>
        <dbReference type="PROSITE" id="PS50893"/>
    </source>
</evidence>
<evidence type="ECO:0000256" key="5">
    <source>
        <dbReference type="ARBA" id="ARBA00022840"/>
    </source>
</evidence>
<dbReference type="GO" id="GO:0016887">
    <property type="term" value="F:ATP hydrolysis activity"/>
    <property type="evidence" value="ECO:0007669"/>
    <property type="project" value="InterPro"/>
</dbReference>
<evidence type="ECO:0000313" key="9">
    <source>
        <dbReference type="EMBL" id="HII84515.1"/>
    </source>
</evidence>
<dbReference type="InterPro" id="IPR003439">
    <property type="entry name" value="ABC_transporter-like_ATP-bd"/>
</dbReference>
<evidence type="ECO:0000256" key="4">
    <source>
        <dbReference type="ARBA" id="ARBA00022741"/>
    </source>
</evidence>
<evidence type="ECO:0000256" key="7">
    <source>
        <dbReference type="ARBA" id="ARBA00023136"/>
    </source>
</evidence>
<dbReference type="PANTHER" id="PTHR43582:SF2">
    <property type="entry name" value="LINEARMYCIN RESISTANCE ATP-BINDING PROTEIN LNRL"/>
    <property type="match status" value="1"/>
</dbReference>
<comment type="subcellular location">
    <subcellularLocation>
        <location evidence="1">Membrane</location>
        <topology evidence="1">Multi-pass membrane protein</topology>
    </subcellularLocation>
</comment>
<protein>
    <submittedName>
        <fullName evidence="9">ATP-binding cassette domain-containing protein</fullName>
    </submittedName>
</protein>
<dbReference type="InterPro" id="IPR027417">
    <property type="entry name" value="P-loop_NTPase"/>
</dbReference>
<dbReference type="PROSITE" id="PS00211">
    <property type="entry name" value="ABC_TRANSPORTER_1"/>
    <property type="match status" value="1"/>
</dbReference>
<proteinExistence type="predicted"/>
<dbReference type="InterPro" id="IPR017871">
    <property type="entry name" value="ABC_transporter-like_CS"/>
</dbReference>
<dbReference type="GO" id="GO:0016020">
    <property type="term" value="C:membrane"/>
    <property type="evidence" value="ECO:0007669"/>
    <property type="project" value="UniProtKB-SubCell"/>
</dbReference>
<keyword evidence="2" id="KW-0813">Transport</keyword>
<evidence type="ECO:0000256" key="6">
    <source>
        <dbReference type="ARBA" id="ARBA00022989"/>
    </source>
</evidence>
<dbReference type="PANTHER" id="PTHR43582">
    <property type="entry name" value="LINEARMYCIN RESISTANCE ATP-BINDING PROTEIN LNRL"/>
    <property type="match status" value="1"/>
</dbReference>
<keyword evidence="5 9" id="KW-0067">ATP-binding</keyword>
<dbReference type="FunFam" id="3.40.50.300:FF:000335">
    <property type="entry name" value="ATP binding cassette subfamily A member 5"/>
    <property type="match status" value="1"/>
</dbReference>